<accession>A0AAP6B4X3</accession>
<dbReference type="EMBL" id="JAWPMK010000006">
    <property type="protein sequence ID" value="MDW9353661.1"/>
    <property type="molecule type" value="Genomic_DNA"/>
</dbReference>
<gene>
    <name evidence="7" type="ORF">JNA65_22955</name>
    <name evidence="8" type="ORF">R8G00_30105</name>
</gene>
<dbReference type="GO" id="GO:0016020">
    <property type="term" value="C:membrane"/>
    <property type="evidence" value="ECO:0007669"/>
    <property type="project" value="UniProtKB-SubCell"/>
</dbReference>
<dbReference type="Proteomes" id="UP001271591">
    <property type="component" value="Unassembled WGS sequence"/>
</dbReference>
<keyword evidence="2 5" id="KW-0812">Transmembrane</keyword>
<dbReference type="RefSeq" id="WP_000897941.1">
    <property type="nucleotide sequence ID" value="NZ_BFXJ01000057.1"/>
</dbReference>
<dbReference type="InterPro" id="IPR007430">
    <property type="entry name" value="VirB8"/>
</dbReference>
<evidence type="ECO:0000313" key="7">
    <source>
        <dbReference type="EMBL" id="MBL6236726.1"/>
    </source>
</evidence>
<dbReference type="InterPro" id="IPR032710">
    <property type="entry name" value="NTF2-like_dom_sf"/>
</dbReference>
<evidence type="ECO:0000313" key="9">
    <source>
        <dbReference type="Proteomes" id="UP000615017"/>
    </source>
</evidence>
<comment type="subcellular location">
    <subcellularLocation>
        <location evidence="1">Membrane</location>
        <topology evidence="1">Single-pass membrane protein</topology>
    </subcellularLocation>
</comment>
<reference evidence="7 9" key="1">
    <citation type="submission" date="2021-01" db="EMBL/GenBank/DDBJ databases">
        <title>Genomes of Escherichia coli STEC strains from raw meat-based diets for companion animals.</title>
        <authorList>
            <person name="Stevens M.J.A."/>
            <person name="Stephan R."/>
        </authorList>
    </citation>
    <scope>NUCLEOTIDE SEQUENCE [LARGE SCALE GENOMIC DNA]</scope>
    <source>
        <strain evidence="7 9">LSC1-58</strain>
    </source>
</reference>
<feature type="domain" description="Bacterial virulence protein VirB8" evidence="6">
    <location>
        <begin position="43"/>
        <end position="220"/>
    </location>
</feature>
<sequence length="287" mass="32788">MLFKSNKIKKETEQERLLHYGDGKLSGKSDEIGREIRAYTMAARWFEKRVAEDYRKKARNSRILAGLFGVIAIVAVIAVANLAPLKTVEPFVIRVDRNSGYMDVVRPGWSKEDTKDISDDKHFISLYILSRETYNWASQKSNFAIVRQLSYSDVFSEYRNFQLSGKGYVSTLNQSRQISVDIDSIVPLPVSTDKKLGERDDIKTYQVRFRQSLLDAEGRPVPETGQILKLDENGKPIVKPKVVFWTAIISFDYLNTADTEGEAWLNPKGFGVLAYTKTEEIRNEENN</sequence>
<dbReference type="EMBL" id="JAETYZ010000040">
    <property type="protein sequence ID" value="MBL6236726.1"/>
    <property type="molecule type" value="Genomic_DNA"/>
</dbReference>
<dbReference type="CDD" id="cd16424">
    <property type="entry name" value="VirB8"/>
    <property type="match status" value="1"/>
</dbReference>
<evidence type="ECO:0000259" key="6">
    <source>
        <dbReference type="Pfam" id="PF04335"/>
    </source>
</evidence>
<dbReference type="Proteomes" id="UP000615017">
    <property type="component" value="Unassembled WGS sequence"/>
</dbReference>
<organism evidence="8 10">
    <name type="scientific">Escherichia coli</name>
    <dbReference type="NCBI Taxonomy" id="562"/>
    <lineage>
        <taxon>Bacteria</taxon>
        <taxon>Pseudomonadati</taxon>
        <taxon>Pseudomonadota</taxon>
        <taxon>Gammaproteobacteria</taxon>
        <taxon>Enterobacterales</taxon>
        <taxon>Enterobacteriaceae</taxon>
        <taxon>Escherichia</taxon>
    </lineage>
</organism>
<evidence type="ECO:0000256" key="1">
    <source>
        <dbReference type="ARBA" id="ARBA00004167"/>
    </source>
</evidence>
<feature type="transmembrane region" description="Helical" evidence="5">
    <location>
        <begin position="63"/>
        <end position="83"/>
    </location>
</feature>
<dbReference type="AlphaFoldDB" id="A0AAP6B4X3"/>
<protein>
    <submittedName>
        <fullName evidence="8">Type IV secretion system protein</fullName>
    </submittedName>
</protein>
<dbReference type="Pfam" id="PF04335">
    <property type="entry name" value="VirB8"/>
    <property type="match status" value="1"/>
</dbReference>
<evidence type="ECO:0000256" key="2">
    <source>
        <dbReference type="ARBA" id="ARBA00022692"/>
    </source>
</evidence>
<name>A0AAP6B4X3_ECOLX</name>
<evidence type="ECO:0000313" key="10">
    <source>
        <dbReference type="Proteomes" id="UP001271591"/>
    </source>
</evidence>
<evidence type="ECO:0000256" key="3">
    <source>
        <dbReference type="ARBA" id="ARBA00022989"/>
    </source>
</evidence>
<dbReference type="SUPFAM" id="SSF54427">
    <property type="entry name" value="NTF2-like"/>
    <property type="match status" value="1"/>
</dbReference>
<reference evidence="8" key="2">
    <citation type="submission" date="2023-10" db="EMBL/GenBank/DDBJ databases">
        <title>Draft Genome Sequence of a Shiga toxin-producing Escherichia coli strain from deer meat showing an IS-element integration in the B-subunit of the Shiga toxin Stx2b gene.</title>
        <authorList>
            <person name="Projahn M."/>
            <person name="Borowiak M."/>
        </authorList>
    </citation>
    <scope>NUCLEOTIDE SEQUENCE</scope>
    <source>
        <strain evidence="8">BfR-EC-18960</strain>
    </source>
</reference>
<keyword evidence="4 5" id="KW-0472">Membrane</keyword>
<evidence type="ECO:0000256" key="4">
    <source>
        <dbReference type="ARBA" id="ARBA00023136"/>
    </source>
</evidence>
<proteinExistence type="predicted"/>
<evidence type="ECO:0000256" key="5">
    <source>
        <dbReference type="SAM" id="Phobius"/>
    </source>
</evidence>
<dbReference type="Gene3D" id="3.10.450.230">
    <property type="entry name" value="VirB8 protein"/>
    <property type="match status" value="1"/>
</dbReference>
<evidence type="ECO:0000313" key="8">
    <source>
        <dbReference type="EMBL" id="MDW9353661.1"/>
    </source>
</evidence>
<comment type="caution">
    <text evidence="8">The sequence shown here is derived from an EMBL/GenBank/DDBJ whole genome shotgun (WGS) entry which is preliminary data.</text>
</comment>
<keyword evidence="3 5" id="KW-1133">Transmembrane helix</keyword>